<reference evidence="6" key="2">
    <citation type="submission" date="2020-09" db="EMBL/GenBank/DDBJ databases">
        <authorList>
            <person name="Sun Q."/>
            <person name="Zhou Y."/>
        </authorList>
    </citation>
    <scope>NUCLEOTIDE SEQUENCE</scope>
    <source>
        <strain evidence="6">CGMCC 1.7086</strain>
    </source>
</reference>
<reference evidence="6" key="1">
    <citation type="journal article" date="2014" name="Int. J. Syst. Evol. Microbiol.">
        <title>Complete genome sequence of Corynebacterium casei LMG S-19264T (=DSM 44701T), isolated from a smear-ripened cheese.</title>
        <authorList>
            <consortium name="US DOE Joint Genome Institute (JGI-PGF)"/>
            <person name="Walter F."/>
            <person name="Albersmeier A."/>
            <person name="Kalinowski J."/>
            <person name="Ruckert C."/>
        </authorList>
    </citation>
    <scope>NUCLEOTIDE SEQUENCE</scope>
    <source>
        <strain evidence="6">CGMCC 1.7086</strain>
    </source>
</reference>
<keyword evidence="1 4" id="KW-0808">Transferase</keyword>
<sequence length="172" mass="19236">MKIYTKGGDKGTTQIYVDKPERLGKQDIVLECYGTLDELNAHLGLLASGLKELDQLTAVQQVQQALFQIGFALSASTKLTDADVERLEQQIDQWQSDIPPQTSFILPGGCHSAAQAHVCRTIARRAERRMVELSHQREVPGVCLRYLNRLSDWLFVLARVLNFQAGMAEPKV</sequence>
<protein>
    <recommendedName>
        <fullName evidence="4">Corrinoid adenosyltransferase</fullName>
        <ecNumber evidence="4">2.5.1.17</ecNumber>
    </recommendedName>
    <alternativeName>
        <fullName evidence="4">Cob(II)alamin adenosyltransferase</fullName>
    </alternativeName>
    <alternativeName>
        <fullName evidence="4">Cob(II)yrinic acid a,c-diamide adenosyltransferase</fullName>
    </alternativeName>
    <alternativeName>
        <fullName evidence="4">Cobinamide/cobalamin adenosyltransferase</fullName>
    </alternativeName>
</protein>
<organism evidence="6 7">
    <name type="scientific">Bowmanella pacifica</name>
    <dbReference type="NCBI Taxonomy" id="502051"/>
    <lineage>
        <taxon>Bacteria</taxon>
        <taxon>Pseudomonadati</taxon>
        <taxon>Pseudomonadota</taxon>
        <taxon>Gammaproteobacteria</taxon>
        <taxon>Alteromonadales</taxon>
        <taxon>Alteromonadaceae</taxon>
        <taxon>Bowmanella</taxon>
    </lineage>
</organism>
<evidence type="ECO:0000256" key="2">
    <source>
        <dbReference type="ARBA" id="ARBA00022741"/>
    </source>
</evidence>
<evidence type="ECO:0000259" key="5">
    <source>
        <dbReference type="Pfam" id="PF01923"/>
    </source>
</evidence>
<accession>A0A917Z492</accession>
<comment type="catalytic activity">
    <reaction evidence="4">
        <text>2 cob(II)alamin + reduced [electron-transfer flavoprotein] + 2 ATP = 2 adenosylcob(III)alamin + 2 triphosphate + oxidized [electron-transfer flavoprotein] + 3 H(+)</text>
        <dbReference type="Rhea" id="RHEA:28671"/>
        <dbReference type="Rhea" id="RHEA-COMP:10685"/>
        <dbReference type="Rhea" id="RHEA-COMP:10686"/>
        <dbReference type="ChEBI" id="CHEBI:15378"/>
        <dbReference type="ChEBI" id="CHEBI:16304"/>
        <dbReference type="ChEBI" id="CHEBI:18036"/>
        <dbReference type="ChEBI" id="CHEBI:18408"/>
        <dbReference type="ChEBI" id="CHEBI:30616"/>
        <dbReference type="ChEBI" id="CHEBI:57692"/>
        <dbReference type="ChEBI" id="CHEBI:58307"/>
        <dbReference type="EC" id="2.5.1.17"/>
    </reaction>
</comment>
<keyword evidence="7" id="KW-1185">Reference proteome</keyword>
<comment type="caution">
    <text evidence="6">The sequence shown here is derived from an EMBL/GenBank/DDBJ whole genome shotgun (WGS) entry which is preliminary data.</text>
</comment>
<comment type="similarity">
    <text evidence="4">Belongs to the Cob(I)alamin adenosyltransferase family.</text>
</comment>
<name>A0A917Z492_9ALTE</name>
<evidence type="ECO:0000256" key="3">
    <source>
        <dbReference type="ARBA" id="ARBA00022840"/>
    </source>
</evidence>
<feature type="domain" description="Cobalamin adenosyltransferase-like" evidence="5">
    <location>
        <begin position="3"/>
        <end position="160"/>
    </location>
</feature>
<proteinExistence type="inferred from homology"/>
<keyword evidence="2 4" id="KW-0547">Nucleotide-binding</keyword>
<keyword evidence="4" id="KW-0169">Cobalamin biosynthesis</keyword>
<gene>
    <name evidence="6" type="ORF">GCM10010982_38080</name>
</gene>
<dbReference type="PANTHER" id="PTHR12213">
    <property type="entry name" value="CORRINOID ADENOSYLTRANSFERASE"/>
    <property type="match status" value="1"/>
</dbReference>
<dbReference type="EC" id="2.5.1.17" evidence="4"/>
<dbReference type="AlphaFoldDB" id="A0A917Z492"/>
<dbReference type="InterPro" id="IPR036451">
    <property type="entry name" value="CblAdoTrfase-like_sf"/>
</dbReference>
<evidence type="ECO:0000313" key="6">
    <source>
        <dbReference type="EMBL" id="GGO74683.1"/>
    </source>
</evidence>
<dbReference type="GO" id="GO:0005524">
    <property type="term" value="F:ATP binding"/>
    <property type="evidence" value="ECO:0007669"/>
    <property type="project" value="UniProtKB-UniRule"/>
</dbReference>
<dbReference type="Proteomes" id="UP000606935">
    <property type="component" value="Unassembled WGS sequence"/>
</dbReference>
<dbReference type="InterPro" id="IPR016030">
    <property type="entry name" value="CblAdoTrfase-like"/>
</dbReference>
<dbReference type="InterPro" id="IPR029499">
    <property type="entry name" value="PduO-typ"/>
</dbReference>
<comment type="catalytic activity">
    <reaction evidence="4">
        <text>2 cob(II)yrinate a,c diamide + reduced [electron-transfer flavoprotein] + 2 ATP = 2 adenosylcob(III)yrinate a,c-diamide + 2 triphosphate + oxidized [electron-transfer flavoprotein] + 3 H(+)</text>
        <dbReference type="Rhea" id="RHEA:11528"/>
        <dbReference type="Rhea" id="RHEA-COMP:10685"/>
        <dbReference type="Rhea" id="RHEA-COMP:10686"/>
        <dbReference type="ChEBI" id="CHEBI:15378"/>
        <dbReference type="ChEBI" id="CHEBI:18036"/>
        <dbReference type="ChEBI" id="CHEBI:30616"/>
        <dbReference type="ChEBI" id="CHEBI:57692"/>
        <dbReference type="ChEBI" id="CHEBI:58307"/>
        <dbReference type="ChEBI" id="CHEBI:58503"/>
        <dbReference type="ChEBI" id="CHEBI:58537"/>
        <dbReference type="EC" id="2.5.1.17"/>
    </reaction>
</comment>
<dbReference type="RefSeq" id="WP_188699032.1">
    <property type="nucleotide sequence ID" value="NZ_BMLS01000009.1"/>
</dbReference>
<evidence type="ECO:0000256" key="1">
    <source>
        <dbReference type="ARBA" id="ARBA00022679"/>
    </source>
</evidence>
<dbReference type="EMBL" id="BMLS01000009">
    <property type="protein sequence ID" value="GGO74683.1"/>
    <property type="molecule type" value="Genomic_DNA"/>
</dbReference>
<dbReference type="SUPFAM" id="SSF89028">
    <property type="entry name" value="Cobalamin adenosyltransferase-like"/>
    <property type="match status" value="1"/>
</dbReference>
<dbReference type="GO" id="GO:0008817">
    <property type="term" value="F:corrinoid adenosyltransferase activity"/>
    <property type="evidence" value="ECO:0007669"/>
    <property type="project" value="UniProtKB-UniRule"/>
</dbReference>
<dbReference type="NCBIfam" id="TIGR00636">
    <property type="entry name" value="PduO_Nterm"/>
    <property type="match status" value="1"/>
</dbReference>
<dbReference type="PANTHER" id="PTHR12213:SF0">
    <property type="entry name" value="CORRINOID ADENOSYLTRANSFERASE MMAB"/>
    <property type="match status" value="1"/>
</dbReference>
<dbReference type="GO" id="GO:0009236">
    <property type="term" value="P:cobalamin biosynthetic process"/>
    <property type="evidence" value="ECO:0007669"/>
    <property type="project" value="UniProtKB-UniRule"/>
</dbReference>
<dbReference type="Pfam" id="PF01923">
    <property type="entry name" value="Cob_adeno_trans"/>
    <property type="match status" value="1"/>
</dbReference>
<evidence type="ECO:0000313" key="7">
    <source>
        <dbReference type="Proteomes" id="UP000606935"/>
    </source>
</evidence>
<evidence type="ECO:0000256" key="4">
    <source>
        <dbReference type="RuleBase" id="RU366026"/>
    </source>
</evidence>
<dbReference type="Gene3D" id="1.20.1200.10">
    <property type="entry name" value="Cobalamin adenosyltransferase-like"/>
    <property type="match status" value="1"/>
</dbReference>
<keyword evidence="3 4" id="KW-0067">ATP-binding</keyword>
<comment type="pathway">
    <text evidence="4">Cofactor biosynthesis; adenosylcobalamin biosynthesis; adenosylcobalamin from cob(II)yrinate a,c-diamide: step 2/7.</text>
</comment>